<accession>A0ABV1UEK9</accession>
<gene>
    <name evidence="1" type="ORF">ABT272_31165</name>
</gene>
<sequence>MFVEPAEAQTRTFDLEQTARLDAALNVIAADPAAVKKHATASALHDYQHEGIRIVFYATALGSILIVTYVEVD</sequence>
<dbReference type="RefSeq" id="WP_352064983.1">
    <property type="nucleotide sequence ID" value="NZ_JBEPAZ010000037.1"/>
</dbReference>
<protein>
    <submittedName>
        <fullName evidence="1">Uncharacterized protein</fullName>
    </submittedName>
</protein>
<dbReference type="Proteomes" id="UP001470023">
    <property type="component" value="Unassembled WGS sequence"/>
</dbReference>
<evidence type="ECO:0000313" key="1">
    <source>
        <dbReference type="EMBL" id="MER6432148.1"/>
    </source>
</evidence>
<organism evidence="1 2">
    <name type="scientific">Streptomyces sp. 900105245</name>
    <dbReference type="NCBI Taxonomy" id="3154379"/>
    <lineage>
        <taxon>Bacteria</taxon>
        <taxon>Bacillati</taxon>
        <taxon>Actinomycetota</taxon>
        <taxon>Actinomycetes</taxon>
        <taxon>Kitasatosporales</taxon>
        <taxon>Streptomycetaceae</taxon>
        <taxon>Streptomyces</taxon>
    </lineage>
</organism>
<reference evidence="1 2" key="1">
    <citation type="submission" date="2024-06" db="EMBL/GenBank/DDBJ databases">
        <title>The Natural Products Discovery Center: Release of the First 8490 Sequenced Strains for Exploring Actinobacteria Biosynthetic Diversity.</title>
        <authorList>
            <person name="Kalkreuter E."/>
            <person name="Kautsar S.A."/>
            <person name="Yang D."/>
            <person name="Bader C.D."/>
            <person name="Teijaro C.N."/>
            <person name="Fluegel L."/>
            <person name="Davis C.M."/>
            <person name="Simpson J.R."/>
            <person name="Lauterbach L."/>
            <person name="Steele A.D."/>
            <person name="Gui C."/>
            <person name="Meng S."/>
            <person name="Li G."/>
            <person name="Viehrig K."/>
            <person name="Ye F."/>
            <person name="Su P."/>
            <person name="Kiefer A.F."/>
            <person name="Nichols A."/>
            <person name="Cepeda A.J."/>
            <person name="Yan W."/>
            <person name="Fan B."/>
            <person name="Jiang Y."/>
            <person name="Adhikari A."/>
            <person name="Zheng C.-J."/>
            <person name="Schuster L."/>
            <person name="Cowan T.M."/>
            <person name="Smanski M.J."/>
            <person name="Chevrette M.G."/>
            <person name="De Carvalho L.P.S."/>
            <person name="Shen B."/>
        </authorList>
    </citation>
    <scope>NUCLEOTIDE SEQUENCE [LARGE SCALE GENOMIC DNA]</scope>
    <source>
        <strain evidence="1 2">NPDC001166</strain>
    </source>
</reference>
<keyword evidence="2" id="KW-1185">Reference proteome</keyword>
<proteinExistence type="predicted"/>
<name>A0ABV1UEK9_9ACTN</name>
<evidence type="ECO:0000313" key="2">
    <source>
        <dbReference type="Proteomes" id="UP001470023"/>
    </source>
</evidence>
<comment type="caution">
    <text evidence="1">The sequence shown here is derived from an EMBL/GenBank/DDBJ whole genome shotgun (WGS) entry which is preliminary data.</text>
</comment>
<dbReference type="EMBL" id="JBEPAZ010000037">
    <property type="protein sequence ID" value="MER6432148.1"/>
    <property type="molecule type" value="Genomic_DNA"/>
</dbReference>